<dbReference type="AlphaFoldDB" id="A0A2T0B5N4"/>
<evidence type="ECO:0000313" key="1">
    <source>
        <dbReference type="EMBL" id="PRR79211.1"/>
    </source>
</evidence>
<sequence>MKKFWINALLVCGIGPEGTQGYGDTKSSNGVRPAFCVLNTTKIFEDDGIYILGEE</sequence>
<name>A0A2T0B5N4_9CLOT</name>
<protein>
    <submittedName>
        <fullName evidence="1">Uncharacterized protein</fullName>
    </submittedName>
</protein>
<dbReference type="EMBL" id="PVXQ01000069">
    <property type="protein sequence ID" value="PRR79211.1"/>
    <property type="molecule type" value="Genomic_DNA"/>
</dbReference>
<gene>
    <name evidence="1" type="ORF">CLVI_33930</name>
</gene>
<accession>A0A2T0B5N4</accession>
<dbReference type="Proteomes" id="UP000239471">
    <property type="component" value="Unassembled WGS sequence"/>
</dbReference>
<evidence type="ECO:0000313" key="2">
    <source>
        <dbReference type="Proteomes" id="UP000239471"/>
    </source>
</evidence>
<comment type="caution">
    <text evidence="1">The sequence shown here is derived from an EMBL/GenBank/DDBJ whole genome shotgun (WGS) entry which is preliminary data.</text>
</comment>
<proteinExistence type="predicted"/>
<organism evidence="1 2">
    <name type="scientific">Clostridium vincentii</name>
    <dbReference type="NCBI Taxonomy" id="52704"/>
    <lineage>
        <taxon>Bacteria</taxon>
        <taxon>Bacillati</taxon>
        <taxon>Bacillota</taxon>
        <taxon>Clostridia</taxon>
        <taxon>Eubacteriales</taxon>
        <taxon>Clostridiaceae</taxon>
        <taxon>Clostridium</taxon>
    </lineage>
</organism>
<reference evidence="1 2" key="1">
    <citation type="submission" date="2018-03" db="EMBL/GenBank/DDBJ databases">
        <title>Genome sequence of Clostridium vincentii DSM 10228.</title>
        <authorList>
            <person name="Poehlein A."/>
            <person name="Daniel R."/>
        </authorList>
    </citation>
    <scope>NUCLEOTIDE SEQUENCE [LARGE SCALE GENOMIC DNA]</scope>
    <source>
        <strain evidence="1 2">DSM 10228</strain>
    </source>
</reference>
<keyword evidence="2" id="KW-1185">Reference proteome</keyword>
<dbReference type="RefSeq" id="WP_170065707.1">
    <property type="nucleotide sequence ID" value="NZ_PVXQ01000069.1"/>
</dbReference>